<keyword evidence="1" id="KW-0732">Signal</keyword>
<dbReference type="EMBL" id="JAGPYM010000030">
    <property type="protein sequence ID" value="KAH6877207.1"/>
    <property type="molecule type" value="Genomic_DNA"/>
</dbReference>
<dbReference type="OrthoDB" id="3598746at2759"/>
<dbReference type="Proteomes" id="UP000777438">
    <property type="component" value="Unassembled WGS sequence"/>
</dbReference>
<name>A0A9P8VUI8_9HYPO</name>
<keyword evidence="3" id="KW-1185">Reference proteome</keyword>
<proteinExistence type="predicted"/>
<reference evidence="2 3" key="1">
    <citation type="journal article" date="2021" name="Nat. Commun.">
        <title>Genetic determinants of endophytism in the Arabidopsis root mycobiome.</title>
        <authorList>
            <person name="Mesny F."/>
            <person name="Miyauchi S."/>
            <person name="Thiergart T."/>
            <person name="Pickel B."/>
            <person name="Atanasova L."/>
            <person name="Karlsson M."/>
            <person name="Huettel B."/>
            <person name="Barry K.W."/>
            <person name="Haridas S."/>
            <person name="Chen C."/>
            <person name="Bauer D."/>
            <person name="Andreopoulos W."/>
            <person name="Pangilinan J."/>
            <person name="LaButti K."/>
            <person name="Riley R."/>
            <person name="Lipzen A."/>
            <person name="Clum A."/>
            <person name="Drula E."/>
            <person name="Henrissat B."/>
            <person name="Kohler A."/>
            <person name="Grigoriev I.V."/>
            <person name="Martin F.M."/>
            <person name="Hacquard S."/>
        </authorList>
    </citation>
    <scope>NUCLEOTIDE SEQUENCE [LARGE SCALE GENOMIC DNA]</scope>
    <source>
        <strain evidence="2 3">MPI-CAGE-CH-0241</strain>
    </source>
</reference>
<sequence>MKISSFAFALLASFVAAAPAPDGGLVARQCSCHKVGDEWICSGRLCPKDLSFESHTKRAKLNQPGCTCHQAGDEWVCAGKLCFRDFIPESHTKRQEVDQPECSCHKVGNEWVYGPGNKPTIDVKQVYTENNDWHGVRLSGTGTFADSVPYAPVELHRRYDDAYLDQNSTVDLSVYVLSLRAIIAPMRHSDPTPFWGFAFHSAR</sequence>
<accession>A0A9P8VUI8</accession>
<dbReference type="AlphaFoldDB" id="A0A9P8VUI8"/>
<gene>
    <name evidence="2" type="ORF">B0T10DRAFT_464602</name>
</gene>
<protein>
    <submittedName>
        <fullName evidence="2">Uncharacterized protein</fullName>
    </submittedName>
</protein>
<evidence type="ECO:0000313" key="3">
    <source>
        <dbReference type="Proteomes" id="UP000777438"/>
    </source>
</evidence>
<comment type="caution">
    <text evidence="2">The sequence shown here is derived from an EMBL/GenBank/DDBJ whole genome shotgun (WGS) entry which is preliminary data.</text>
</comment>
<feature type="signal peptide" evidence="1">
    <location>
        <begin position="1"/>
        <end position="17"/>
    </location>
</feature>
<evidence type="ECO:0000313" key="2">
    <source>
        <dbReference type="EMBL" id="KAH6877207.1"/>
    </source>
</evidence>
<feature type="chain" id="PRO_5040330487" evidence="1">
    <location>
        <begin position="18"/>
        <end position="203"/>
    </location>
</feature>
<evidence type="ECO:0000256" key="1">
    <source>
        <dbReference type="SAM" id="SignalP"/>
    </source>
</evidence>
<organism evidence="2 3">
    <name type="scientific">Thelonectria olida</name>
    <dbReference type="NCBI Taxonomy" id="1576542"/>
    <lineage>
        <taxon>Eukaryota</taxon>
        <taxon>Fungi</taxon>
        <taxon>Dikarya</taxon>
        <taxon>Ascomycota</taxon>
        <taxon>Pezizomycotina</taxon>
        <taxon>Sordariomycetes</taxon>
        <taxon>Hypocreomycetidae</taxon>
        <taxon>Hypocreales</taxon>
        <taxon>Nectriaceae</taxon>
        <taxon>Thelonectria</taxon>
    </lineage>
</organism>